<accession>A0A8S5RE77</accession>
<reference evidence="2" key="1">
    <citation type="journal article" date="2021" name="Proc. Natl. Acad. Sci. U.S.A.">
        <title>A Catalog of Tens of Thousands of Viruses from Human Metagenomes Reveals Hidden Associations with Chronic Diseases.</title>
        <authorList>
            <person name="Tisza M.J."/>
            <person name="Buck C.B."/>
        </authorList>
    </citation>
    <scope>NUCLEOTIDE SEQUENCE</scope>
    <source>
        <strain evidence="2">Ctd0M1</strain>
    </source>
</reference>
<organism evidence="2">
    <name type="scientific">virus sp. ctd0M1</name>
    <dbReference type="NCBI Taxonomy" id="2827993"/>
    <lineage>
        <taxon>Viruses</taxon>
    </lineage>
</organism>
<evidence type="ECO:0000259" key="1">
    <source>
        <dbReference type="Pfam" id="PF19808"/>
    </source>
</evidence>
<evidence type="ECO:0000313" key="2">
    <source>
        <dbReference type="EMBL" id="DAE29459.1"/>
    </source>
</evidence>
<dbReference type="Pfam" id="PF19808">
    <property type="entry name" value="DUF6291"/>
    <property type="match status" value="1"/>
</dbReference>
<dbReference type="EMBL" id="BK059094">
    <property type="protein sequence ID" value="DAE29459.1"/>
    <property type="molecule type" value="Genomic_DNA"/>
</dbReference>
<feature type="domain" description="DUF6291" evidence="1">
    <location>
        <begin position="17"/>
        <end position="90"/>
    </location>
</feature>
<name>A0A8S5RE77_9VIRU</name>
<protein>
    <recommendedName>
        <fullName evidence="1">DUF6291 domain-containing protein</fullName>
    </recommendedName>
</protein>
<proteinExistence type="predicted"/>
<sequence length="95" mass="10895">MVEDIERKKTGWVVPADSIEAMRDEDADLFKEAILAMHDYNMYGVVDVKKLSPTARVLFNSFKSAMDANARRYEAIKKRNQETAKTRKAKKKQGV</sequence>
<dbReference type="InterPro" id="IPR046258">
    <property type="entry name" value="DUF6291"/>
</dbReference>